<protein>
    <recommendedName>
        <fullName evidence="1">C-type lectin domain-containing protein</fullName>
    </recommendedName>
</protein>
<proteinExistence type="predicted"/>
<dbReference type="Gene3D" id="3.10.100.10">
    <property type="entry name" value="Mannose-Binding Protein A, subunit A"/>
    <property type="match status" value="1"/>
</dbReference>
<dbReference type="InterPro" id="IPR016186">
    <property type="entry name" value="C-type_lectin-like/link_sf"/>
</dbReference>
<gene>
    <name evidence="2" type="ORF">RRG08_066333</name>
</gene>
<dbReference type="InterPro" id="IPR016187">
    <property type="entry name" value="CTDL_fold"/>
</dbReference>
<dbReference type="EMBL" id="JAWDGP010002187">
    <property type="protein sequence ID" value="KAK3784812.1"/>
    <property type="molecule type" value="Genomic_DNA"/>
</dbReference>
<dbReference type="Proteomes" id="UP001283361">
    <property type="component" value="Unassembled WGS sequence"/>
</dbReference>
<accession>A0AAE1ADR7</accession>
<dbReference type="InterPro" id="IPR001304">
    <property type="entry name" value="C-type_lectin-like"/>
</dbReference>
<feature type="domain" description="C-type lectin" evidence="1">
    <location>
        <begin position="27"/>
        <end position="142"/>
    </location>
</feature>
<dbReference type="SUPFAM" id="SSF57414">
    <property type="entry name" value="Hairpin loop containing domain-like"/>
    <property type="match status" value="1"/>
</dbReference>
<dbReference type="Pfam" id="PF00059">
    <property type="entry name" value="Lectin_C"/>
    <property type="match status" value="1"/>
</dbReference>
<evidence type="ECO:0000313" key="3">
    <source>
        <dbReference type="Proteomes" id="UP001283361"/>
    </source>
</evidence>
<sequence>MSCAVGYCVFLGSFLPEVNCLATRENFDLVSDLLNYTEADQECWTRGFDGLALLRSPAQYRYVLKASTKLRLHKGLWIALRFDPDLGKFQWNDGTDAALDTPWDITYTQENLLSEGHLCGLMRTVGLFGMLNCSKGRYAICGRRNTNFQEAFGTTVDSFFLDPAKSHSLESLTVESYPPCAILCGGRYDCRAAVFDPVTLTCSMYGPGVYTVHYRAGVKAFVRQGFIGNNPLARVG</sequence>
<comment type="caution">
    <text evidence="2">The sequence shown here is derived from an EMBL/GenBank/DDBJ whole genome shotgun (WGS) entry which is preliminary data.</text>
</comment>
<keyword evidence="3" id="KW-1185">Reference proteome</keyword>
<reference evidence="2" key="1">
    <citation type="journal article" date="2023" name="G3 (Bethesda)">
        <title>A reference genome for the long-term kleptoplast-retaining sea slug Elysia crispata morphotype clarki.</title>
        <authorList>
            <person name="Eastman K.E."/>
            <person name="Pendleton A.L."/>
            <person name="Shaikh M.A."/>
            <person name="Suttiyut T."/>
            <person name="Ogas R."/>
            <person name="Tomko P."/>
            <person name="Gavelis G."/>
            <person name="Widhalm J.R."/>
            <person name="Wisecaver J.H."/>
        </authorList>
    </citation>
    <scope>NUCLEOTIDE SEQUENCE</scope>
    <source>
        <strain evidence="2">ECLA1</strain>
    </source>
</reference>
<dbReference type="SUPFAM" id="SSF56436">
    <property type="entry name" value="C-type lectin-like"/>
    <property type="match status" value="1"/>
</dbReference>
<dbReference type="CDD" id="cd00037">
    <property type="entry name" value="CLECT"/>
    <property type="match status" value="1"/>
</dbReference>
<evidence type="ECO:0000259" key="1">
    <source>
        <dbReference type="PROSITE" id="PS50041"/>
    </source>
</evidence>
<evidence type="ECO:0000313" key="2">
    <source>
        <dbReference type="EMBL" id="KAK3784812.1"/>
    </source>
</evidence>
<organism evidence="2 3">
    <name type="scientific">Elysia crispata</name>
    <name type="common">lettuce slug</name>
    <dbReference type="NCBI Taxonomy" id="231223"/>
    <lineage>
        <taxon>Eukaryota</taxon>
        <taxon>Metazoa</taxon>
        <taxon>Spiralia</taxon>
        <taxon>Lophotrochozoa</taxon>
        <taxon>Mollusca</taxon>
        <taxon>Gastropoda</taxon>
        <taxon>Heterobranchia</taxon>
        <taxon>Euthyneura</taxon>
        <taxon>Panpulmonata</taxon>
        <taxon>Sacoglossa</taxon>
        <taxon>Placobranchoidea</taxon>
        <taxon>Plakobranchidae</taxon>
        <taxon>Elysia</taxon>
    </lineage>
</organism>
<dbReference type="PROSITE" id="PS50041">
    <property type="entry name" value="C_TYPE_LECTIN_2"/>
    <property type="match status" value="1"/>
</dbReference>
<name>A0AAE1ADR7_9GAST</name>
<dbReference type="AlphaFoldDB" id="A0AAE1ADR7"/>